<name>A0AAD1SA98_PELCU</name>
<dbReference type="AlphaFoldDB" id="A0AAD1SA98"/>
<proteinExistence type="predicted"/>
<organism evidence="1 2">
    <name type="scientific">Pelobates cultripes</name>
    <name type="common">Western spadefoot toad</name>
    <dbReference type="NCBI Taxonomy" id="61616"/>
    <lineage>
        <taxon>Eukaryota</taxon>
        <taxon>Metazoa</taxon>
        <taxon>Chordata</taxon>
        <taxon>Craniata</taxon>
        <taxon>Vertebrata</taxon>
        <taxon>Euteleostomi</taxon>
        <taxon>Amphibia</taxon>
        <taxon>Batrachia</taxon>
        <taxon>Anura</taxon>
        <taxon>Pelobatoidea</taxon>
        <taxon>Pelobatidae</taxon>
        <taxon>Pelobates</taxon>
    </lineage>
</organism>
<evidence type="ECO:0000313" key="2">
    <source>
        <dbReference type="Proteomes" id="UP001295444"/>
    </source>
</evidence>
<reference evidence="1" key="1">
    <citation type="submission" date="2022-03" db="EMBL/GenBank/DDBJ databases">
        <authorList>
            <person name="Alioto T."/>
            <person name="Alioto T."/>
            <person name="Gomez Garrido J."/>
        </authorList>
    </citation>
    <scope>NUCLEOTIDE SEQUENCE</scope>
</reference>
<accession>A0AAD1SA98</accession>
<gene>
    <name evidence="1" type="ORF">PECUL_23A014756</name>
</gene>
<keyword evidence="2" id="KW-1185">Reference proteome</keyword>
<dbReference type="Proteomes" id="UP001295444">
    <property type="component" value="Chromosome 05"/>
</dbReference>
<evidence type="ECO:0000313" key="1">
    <source>
        <dbReference type="EMBL" id="CAH2294508.1"/>
    </source>
</evidence>
<protein>
    <submittedName>
        <fullName evidence="1">Uncharacterized protein</fullName>
    </submittedName>
</protein>
<sequence>MYQIPLKGPCVRSVIPPSCAQLSNREAGEACTSCAPGCAHIAPRIQRGHADLHIMQTTSSMYPVLHELLKGLKIPWS</sequence>
<dbReference type="EMBL" id="OW240916">
    <property type="protein sequence ID" value="CAH2294508.1"/>
    <property type="molecule type" value="Genomic_DNA"/>
</dbReference>